<dbReference type="Proteomes" id="UP000005666">
    <property type="component" value="Chromosome 12"/>
</dbReference>
<dbReference type="OrthoDB" id="4069919at2759"/>
<organism evidence="1 2">
    <name type="scientific">Tetrapisispora phaffii (strain ATCC 24235 / CBS 4417 / NBRC 1672 / NRRL Y-8282 / UCD 70-5)</name>
    <name type="common">Yeast</name>
    <name type="synonym">Fabospora phaffii</name>
    <dbReference type="NCBI Taxonomy" id="1071381"/>
    <lineage>
        <taxon>Eukaryota</taxon>
        <taxon>Fungi</taxon>
        <taxon>Dikarya</taxon>
        <taxon>Ascomycota</taxon>
        <taxon>Saccharomycotina</taxon>
        <taxon>Saccharomycetes</taxon>
        <taxon>Saccharomycetales</taxon>
        <taxon>Saccharomycetaceae</taxon>
        <taxon>Tetrapisispora</taxon>
    </lineage>
</organism>
<proteinExistence type="predicted"/>
<sequence>MLTDIQNKALKTSLITFILNEQDQNSIARKKRALHKILVGSFINGVCIEYKNLFKKLNIVYNCAELVKFAGTLIQRVKLSRTQFKKSCFILVKILNACVSHSINYLQYLRNDIRKVIIGSFLLSFSTTNKQKCPTNHSTKESKLCATNDIFEQIATREKRYSLFALATGLSSGEIGNIANIARTIVARQVRLQNRTLQHQRNIRRYMSNFGTGNYPYIRMATDEAAQNEQNVIHNGVAIDIDNNETQHSSQHSILSDPTGSAVQFTNTIVNQNVNTSTTTNNFPNMNPSIQLNTNDEFNDMSTTSSSNGIHKVIENIISVFGEDSINQYGLLNDDKSYSDIVNENNELGYVFQAELDGYKEMGIVMVKSYFNII</sequence>
<dbReference type="KEGG" id="tpf:TPHA_0L01330"/>
<name>G8C010_TETPH</name>
<dbReference type="GeneID" id="11531627"/>
<protein>
    <submittedName>
        <fullName evidence="1">Uncharacterized protein</fullName>
    </submittedName>
</protein>
<evidence type="ECO:0000313" key="1">
    <source>
        <dbReference type="EMBL" id="CCE65488.1"/>
    </source>
</evidence>
<dbReference type="HOGENOM" id="CLU_740059_0_0_1"/>
<gene>
    <name evidence="1" type="primary">TPHA0L01330</name>
    <name evidence="1" type="ordered locus">TPHA_0L01330</name>
</gene>
<dbReference type="eggNOG" id="ENOG502RZVT">
    <property type="taxonomic scope" value="Eukaryota"/>
</dbReference>
<accession>G8C010</accession>
<dbReference type="EMBL" id="HE612867">
    <property type="protein sequence ID" value="CCE65488.1"/>
    <property type="molecule type" value="Genomic_DNA"/>
</dbReference>
<keyword evidence="2" id="KW-1185">Reference proteome</keyword>
<evidence type="ECO:0000313" key="2">
    <source>
        <dbReference type="Proteomes" id="UP000005666"/>
    </source>
</evidence>
<dbReference type="RefSeq" id="XP_003687922.1">
    <property type="nucleotide sequence ID" value="XM_003687874.1"/>
</dbReference>
<reference evidence="1 2" key="1">
    <citation type="journal article" date="2011" name="Proc. Natl. Acad. Sci. U.S.A.">
        <title>Evolutionary erosion of yeast sex chromosomes by mating-type switching accidents.</title>
        <authorList>
            <person name="Gordon J.L."/>
            <person name="Armisen D."/>
            <person name="Proux-Wera E."/>
            <person name="Oheigeartaigh S.S."/>
            <person name="Byrne K.P."/>
            <person name="Wolfe K.H."/>
        </authorList>
    </citation>
    <scope>NUCLEOTIDE SEQUENCE [LARGE SCALE GENOMIC DNA]</scope>
    <source>
        <strain evidence="2">ATCC 24235 / CBS 4417 / NBRC 1672 / NRRL Y-8282 / UCD 70-5</strain>
    </source>
</reference>
<dbReference type="AlphaFoldDB" id="G8C010"/>